<reference evidence="2 3" key="1">
    <citation type="submission" date="2018-11" db="EMBL/GenBank/DDBJ databases">
        <title>Pseudaminobacter arsenicus sp. nov., an arsenic-resistant bacterium isolated from arsenic-rich aquifers.</title>
        <authorList>
            <person name="Mu Y."/>
        </authorList>
    </citation>
    <scope>NUCLEOTIDE SEQUENCE [LARGE SCALE GENOMIC DNA]</scope>
    <source>
        <strain evidence="2 3">CB3</strain>
    </source>
</reference>
<organism evidence="2 3">
    <name type="scientific">Borborobacter arsenicus</name>
    <dbReference type="NCBI Taxonomy" id="1851146"/>
    <lineage>
        <taxon>Bacteria</taxon>
        <taxon>Pseudomonadati</taxon>
        <taxon>Pseudomonadota</taxon>
        <taxon>Alphaproteobacteria</taxon>
        <taxon>Hyphomicrobiales</taxon>
        <taxon>Phyllobacteriaceae</taxon>
        <taxon>Borborobacter</taxon>
    </lineage>
</organism>
<comment type="caution">
    <text evidence="2">The sequence shown here is derived from an EMBL/GenBank/DDBJ whole genome shotgun (WGS) entry which is preliminary data.</text>
</comment>
<accession>A0A432UZ27</accession>
<dbReference type="Proteomes" id="UP000281647">
    <property type="component" value="Unassembled WGS sequence"/>
</dbReference>
<evidence type="ECO:0000313" key="2">
    <source>
        <dbReference type="EMBL" id="RUM95194.1"/>
    </source>
</evidence>
<dbReference type="EMBL" id="RKST01000063">
    <property type="protein sequence ID" value="RUM95194.1"/>
    <property type="molecule type" value="Genomic_DNA"/>
</dbReference>
<name>A0A432UZ27_9HYPH</name>
<gene>
    <name evidence="2" type="ORF">EET67_24645</name>
</gene>
<dbReference type="OrthoDB" id="8096922at2"/>
<dbReference type="AlphaFoldDB" id="A0A432UZ27"/>
<proteinExistence type="predicted"/>
<evidence type="ECO:0000313" key="3">
    <source>
        <dbReference type="Proteomes" id="UP000281647"/>
    </source>
</evidence>
<sequence>MTSDTHRDWESLAIGVWENEGGAPGPGIVTQQYGRRVEANRSWTVYHVFSGVPASRSGNPMTGLSRSDATEGMLSLNLHNERRPMKHSKPQTLKVKDRLRAMDPS</sequence>
<protein>
    <submittedName>
        <fullName evidence="2">Uncharacterized protein</fullName>
    </submittedName>
</protein>
<keyword evidence="3" id="KW-1185">Reference proteome</keyword>
<feature type="region of interest" description="Disordered" evidence="1">
    <location>
        <begin position="80"/>
        <end position="105"/>
    </location>
</feature>
<feature type="compositionally biased region" description="Basic and acidic residues" evidence="1">
    <location>
        <begin position="94"/>
        <end position="105"/>
    </location>
</feature>
<evidence type="ECO:0000256" key="1">
    <source>
        <dbReference type="SAM" id="MobiDB-lite"/>
    </source>
</evidence>
<dbReference type="RefSeq" id="WP_128628819.1">
    <property type="nucleotide sequence ID" value="NZ_RKST01000063.1"/>
</dbReference>